<dbReference type="InterPro" id="IPR036271">
    <property type="entry name" value="Tet_transcr_reg_TetR-rel_C_sf"/>
</dbReference>
<name>A0A3L7APV6_9MICO</name>
<organism evidence="7 8">
    <name type="scientific">Mycetocola lacteus</name>
    <dbReference type="NCBI Taxonomy" id="76637"/>
    <lineage>
        <taxon>Bacteria</taxon>
        <taxon>Bacillati</taxon>
        <taxon>Actinomycetota</taxon>
        <taxon>Actinomycetes</taxon>
        <taxon>Micrococcales</taxon>
        <taxon>Microbacteriaceae</taxon>
        <taxon>Mycetocola</taxon>
    </lineage>
</organism>
<comment type="caution">
    <text evidence="7">The sequence shown here is derived from an EMBL/GenBank/DDBJ whole genome shotgun (WGS) entry which is preliminary data.</text>
</comment>
<proteinExistence type="predicted"/>
<evidence type="ECO:0000256" key="5">
    <source>
        <dbReference type="PROSITE-ProRule" id="PRU00335"/>
    </source>
</evidence>
<sequence length="220" mass="23817">MPDTSPPRKPGRPVEFNRNRVLDTAGLMLMNGGIEGLTMRRLASGSGTTLAAIYRHLGDKEGVLSAVLDRFSEDIPRTPTHGTPQDRMLAIGHGMYAVLVTRPWIVDILRRGGSTGTGALWFAEEFIAAAEELGATPVDALNTYRALWNYVLGALLTRVEPERTLEADTPLARKILAAAERDKLPRVRAYVGGPMGTSERLFRRGLLAVVAGLAAQCRAA</sequence>
<feature type="DNA-binding region" description="H-T-H motif" evidence="5">
    <location>
        <begin position="38"/>
        <end position="57"/>
    </location>
</feature>
<dbReference type="InterPro" id="IPR001647">
    <property type="entry name" value="HTH_TetR"/>
</dbReference>
<dbReference type="GO" id="GO:0000976">
    <property type="term" value="F:transcription cis-regulatory region binding"/>
    <property type="evidence" value="ECO:0007669"/>
    <property type="project" value="TreeGrafter"/>
</dbReference>
<evidence type="ECO:0000256" key="1">
    <source>
        <dbReference type="ARBA" id="ARBA00022491"/>
    </source>
</evidence>
<dbReference type="GO" id="GO:0045892">
    <property type="term" value="P:negative regulation of DNA-templated transcription"/>
    <property type="evidence" value="ECO:0007669"/>
    <property type="project" value="InterPro"/>
</dbReference>
<dbReference type="Pfam" id="PF02909">
    <property type="entry name" value="TetR_C_1"/>
    <property type="match status" value="1"/>
</dbReference>
<keyword evidence="3 5" id="KW-0238">DNA-binding</keyword>
<dbReference type="SUPFAM" id="SSF48498">
    <property type="entry name" value="Tetracyclin repressor-like, C-terminal domain"/>
    <property type="match status" value="1"/>
</dbReference>
<accession>A0A3L7APV6</accession>
<dbReference type="PANTHER" id="PTHR30055">
    <property type="entry name" value="HTH-TYPE TRANSCRIPTIONAL REGULATOR RUTR"/>
    <property type="match status" value="1"/>
</dbReference>
<dbReference type="AlphaFoldDB" id="A0A3L7APV6"/>
<dbReference type="SUPFAM" id="SSF46689">
    <property type="entry name" value="Homeodomain-like"/>
    <property type="match status" value="1"/>
</dbReference>
<reference evidence="7 8" key="1">
    <citation type="submission" date="2018-10" db="EMBL/GenBank/DDBJ databases">
        <authorList>
            <person name="Li J."/>
        </authorList>
    </citation>
    <scope>NUCLEOTIDE SEQUENCE [LARGE SCALE GENOMIC DNA]</scope>
    <source>
        <strain evidence="7 8">JCM 11654</strain>
    </source>
</reference>
<dbReference type="PANTHER" id="PTHR30055:SF234">
    <property type="entry name" value="HTH-TYPE TRANSCRIPTIONAL REGULATOR BETI"/>
    <property type="match status" value="1"/>
</dbReference>
<evidence type="ECO:0000256" key="3">
    <source>
        <dbReference type="ARBA" id="ARBA00023125"/>
    </source>
</evidence>
<evidence type="ECO:0000313" key="7">
    <source>
        <dbReference type="EMBL" id="RLP82387.1"/>
    </source>
</evidence>
<evidence type="ECO:0000256" key="4">
    <source>
        <dbReference type="ARBA" id="ARBA00023163"/>
    </source>
</evidence>
<dbReference type="RefSeq" id="WP_121688916.1">
    <property type="nucleotide sequence ID" value="NZ_RCUY01000009.1"/>
</dbReference>
<gene>
    <name evidence="7" type="ORF">D9V34_11440</name>
</gene>
<dbReference type="EMBL" id="RCUY01000009">
    <property type="protein sequence ID" value="RLP82387.1"/>
    <property type="molecule type" value="Genomic_DNA"/>
</dbReference>
<dbReference type="InterPro" id="IPR003012">
    <property type="entry name" value="Tet_transcr_reg_TetR"/>
</dbReference>
<dbReference type="PRINTS" id="PR00400">
    <property type="entry name" value="TETREPRESSOR"/>
</dbReference>
<dbReference type="Pfam" id="PF00440">
    <property type="entry name" value="TetR_N"/>
    <property type="match status" value="1"/>
</dbReference>
<evidence type="ECO:0000256" key="2">
    <source>
        <dbReference type="ARBA" id="ARBA00023015"/>
    </source>
</evidence>
<dbReference type="InterPro" id="IPR004111">
    <property type="entry name" value="Repressor_TetR_C"/>
</dbReference>
<dbReference type="Gene3D" id="1.10.357.10">
    <property type="entry name" value="Tetracycline Repressor, domain 2"/>
    <property type="match status" value="1"/>
</dbReference>
<keyword evidence="8" id="KW-1185">Reference proteome</keyword>
<dbReference type="InterPro" id="IPR050109">
    <property type="entry name" value="HTH-type_TetR-like_transc_reg"/>
</dbReference>
<dbReference type="Gene3D" id="1.10.10.60">
    <property type="entry name" value="Homeodomain-like"/>
    <property type="match status" value="1"/>
</dbReference>
<keyword evidence="1" id="KW-0678">Repressor</keyword>
<dbReference type="GO" id="GO:0003700">
    <property type="term" value="F:DNA-binding transcription factor activity"/>
    <property type="evidence" value="ECO:0007669"/>
    <property type="project" value="TreeGrafter"/>
</dbReference>
<dbReference type="GO" id="GO:0046677">
    <property type="term" value="P:response to antibiotic"/>
    <property type="evidence" value="ECO:0007669"/>
    <property type="project" value="InterPro"/>
</dbReference>
<dbReference type="Proteomes" id="UP000269438">
    <property type="component" value="Unassembled WGS sequence"/>
</dbReference>
<keyword evidence="4" id="KW-0804">Transcription</keyword>
<protein>
    <submittedName>
        <fullName evidence="7">TetR/AcrR family transcriptional regulator</fullName>
    </submittedName>
</protein>
<feature type="domain" description="HTH tetR-type" evidence="6">
    <location>
        <begin position="15"/>
        <end position="75"/>
    </location>
</feature>
<dbReference type="PROSITE" id="PS50977">
    <property type="entry name" value="HTH_TETR_2"/>
    <property type="match status" value="1"/>
</dbReference>
<dbReference type="OrthoDB" id="3519192at2"/>
<evidence type="ECO:0000313" key="8">
    <source>
        <dbReference type="Proteomes" id="UP000269438"/>
    </source>
</evidence>
<dbReference type="InterPro" id="IPR009057">
    <property type="entry name" value="Homeodomain-like_sf"/>
</dbReference>
<keyword evidence="2" id="KW-0805">Transcription regulation</keyword>
<evidence type="ECO:0000259" key="6">
    <source>
        <dbReference type="PROSITE" id="PS50977"/>
    </source>
</evidence>